<sequence>MFTRGDSATAMLKSLASLPVVTPCCLAVGEADGGDALRRDWYAVSSLLLVAVAIDGAVNEADLLLGRQRLDDGVDLVIAGAPGDGGERVAGTDELRAERERDAPRDGYHGGCPVCWCVG</sequence>
<dbReference type="EMBL" id="BSXT01010723">
    <property type="protein sequence ID" value="GMF81976.1"/>
    <property type="molecule type" value="Genomic_DNA"/>
</dbReference>
<dbReference type="Proteomes" id="UP001165121">
    <property type="component" value="Unassembled WGS sequence"/>
</dbReference>
<name>A0A9W7D9C1_9STRA</name>
<organism evidence="1 2">
    <name type="scientific">Phytophthora fragariaefolia</name>
    <dbReference type="NCBI Taxonomy" id="1490495"/>
    <lineage>
        <taxon>Eukaryota</taxon>
        <taxon>Sar</taxon>
        <taxon>Stramenopiles</taxon>
        <taxon>Oomycota</taxon>
        <taxon>Peronosporomycetes</taxon>
        <taxon>Peronosporales</taxon>
        <taxon>Peronosporaceae</taxon>
        <taxon>Phytophthora</taxon>
    </lineage>
</organism>
<proteinExistence type="predicted"/>
<protein>
    <submittedName>
        <fullName evidence="1">Unnamed protein product</fullName>
    </submittedName>
</protein>
<evidence type="ECO:0000313" key="2">
    <source>
        <dbReference type="Proteomes" id="UP001165121"/>
    </source>
</evidence>
<keyword evidence="2" id="KW-1185">Reference proteome</keyword>
<evidence type="ECO:0000313" key="1">
    <source>
        <dbReference type="EMBL" id="GMF81976.1"/>
    </source>
</evidence>
<reference evidence="1" key="1">
    <citation type="submission" date="2023-04" db="EMBL/GenBank/DDBJ databases">
        <title>Phytophthora fragariaefolia NBRC 109709.</title>
        <authorList>
            <person name="Ichikawa N."/>
            <person name="Sato H."/>
            <person name="Tonouchi N."/>
        </authorList>
    </citation>
    <scope>NUCLEOTIDE SEQUENCE</scope>
    <source>
        <strain evidence="1">NBRC 109709</strain>
    </source>
</reference>
<accession>A0A9W7D9C1</accession>
<comment type="caution">
    <text evidence="1">The sequence shown here is derived from an EMBL/GenBank/DDBJ whole genome shotgun (WGS) entry which is preliminary data.</text>
</comment>
<dbReference type="AlphaFoldDB" id="A0A9W7D9C1"/>
<gene>
    <name evidence="1" type="ORF">Pfra01_002877400</name>
</gene>